<dbReference type="AlphaFoldDB" id="A0A136J292"/>
<reference evidence="3" key="1">
    <citation type="submission" date="2016-02" db="EMBL/GenBank/DDBJ databases">
        <title>Draft genome sequence of Microdochium bolleyi, a fungal endophyte of beachgrass.</title>
        <authorList>
            <consortium name="DOE Joint Genome Institute"/>
            <person name="David A.S."/>
            <person name="May G."/>
            <person name="Haridas S."/>
            <person name="Lim J."/>
            <person name="Wang M."/>
            <person name="Labutti K."/>
            <person name="Lipzen A."/>
            <person name="Barry K."/>
            <person name="Grigoriev I.V."/>
        </authorList>
    </citation>
    <scope>NUCLEOTIDE SEQUENCE [LARGE SCALE GENOMIC DNA]</scope>
    <source>
        <strain evidence="3">J235TASD1</strain>
    </source>
</reference>
<feature type="region of interest" description="Disordered" evidence="1">
    <location>
        <begin position="1"/>
        <end position="29"/>
    </location>
</feature>
<organism evidence="2 3">
    <name type="scientific">Microdochium bolleyi</name>
    <dbReference type="NCBI Taxonomy" id="196109"/>
    <lineage>
        <taxon>Eukaryota</taxon>
        <taxon>Fungi</taxon>
        <taxon>Dikarya</taxon>
        <taxon>Ascomycota</taxon>
        <taxon>Pezizomycotina</taxon>
        <taxon>Sordariomycetes</taxon>
        <taxon>Xylariomycetidae</taxon>
        <taxon>Xylariales</taxon>
        <taxon>Microdochiaceae</taxon>
        <taxon>Microdochium</taxon>
    </lineage>
</organism>
<feature type="non-terminal residue" evidence="2">
    <location>
        <position position="56"/>
    </location>
</feature>
<accession>A0A136J292</accession>
<evidence type="ECO:0000313" key="2">
    <source>
        <dbReference type="EMBL" id="KXJ91275.1"/>
    </source>
</evidence>
<name>A0A136J292_9PEZI</name>
<evidence type="ECO:0000313" key="3">
    <source>
        <dbReference type="Proteomes" id="UP000070501"/>
    </source>
</evidence>
<sequence length="56" mass="5783">MPTPTPSLCPSGSGELPPDLTRPPPGFSLSLTSFSVSTLQPESQPPLLVPTRPVVA</sequence>
<dbReference type="InParanoid" id="A0A136J292"/>
<dbReference type="EMBL" id="KQ964250">
    <property type="protein sequence ID" value="KXJ91275.1"/>
    <property type="molecule type" value="Genomic_DNA"/>
</dbReference>
<protein>
    <submittedName>
        <fullName evidence="2">Uncharacterized protein</fullName>
    </submittedName>
</protein>
<keyword evidence="3" id="KW-1185">Reference proteome</keyword>
<dbReference type="Proteomes" id="UP000070501">
    <property type="component" value="Unassembled WGS sequence"/>
</dbReference>
<gene>
    <name evidence="2" type="ORF">Micbo1qcDRAFT_162920</name>
</gene>
<proteinExistence type="predicted"/>
<evidence type="ECO:0000256" key="1">
    <source>
        <dbReference type="SAM" id="MobiDB-lite"/>
    </source>
</evidence>